<evidence type="ECO:0000313" key="2">
    <source>
        <dbReference type="Proteomes" id="UP000276991"/>
    </source>
</evidence>
<gene>
    <name evidence="1" type="ORF">NAV_LOCUS395</name>
</gene>
<proteinExistence type="predicted"/>
<sequence>MTIFGTVLAAAFLLFIWFLFGWRETHHNSIETDSLEAQSAISISNFKLTFEKEKIETANMNSQNLNQTSDMDIQPTGNSWKSNEISSTQDSDMNSLTAIGTNNSTIQESQSTQDSATIGKKDDSLAGINMRSKSVYFSAQVPSECYLESSPSLEYAIGPKSLENALIDEGLAEIPVEDASSSTVWETGITVSDMTAEMPSATSAVSVTELDSQLEGDNPITEDKIESVHDKELMLQSETETNATYKADLKTEYSITKLRSGNTVSILDTHSDLNMEIDSTPDYMLMERHLSNNYHNSDSEMATTITEATQKKKFDEIATAEEVSSLSGSFVTVDYEPIVTESEAYLRAN</sequence>
<protein>
    <submittedName>
        <fullName evidence="1">Uncharacterized protein</fullName>
    </submittedName>
</protein>
<evidence type="ECO:0000313" key="1">
    <source>
        <dbReference type="EMBL" id="VBB25565.1"/>
    </source>
</evidence>
<organism evidence="1 2">
    <name type="scientific">Acanthocheilonema viteae</name>
    <name type="common">Filarial nematode worm</name>
    <name type="synonym">Dipetalonema viteae</name>
    <dbReference type="NCBI Taxonomy" id="6277"/>
    <lineage>
        <taxon>Eukaryota</taxon>
        <taxon>Metazoa</taxon>
        <taxon>Ecdysozoa</taxon>
        <taxon>Nematoda</taxon>
        <taxon>Chromadorea</taxon>
        <taxon>Rhabditida</taxon>
        <taxon>Spirurina</taxon>
        <taxon>Spiruromorpha</taxon>
        <taxon>Filarioidea</taxon>
        <taxon>Onchocercidae</taxon>
        <taxon>Acanthocheilonema</taxon>
    </lineage>
</organism>
<dbReference type="Proteomes" id="UP000276991">
    <property type="component" value="Unassembled WGS sequence"/>
</dbReference>
<dbReference type="AlphaFoldDB" id="A0A498S6I4"/>
<dbReference type="EMBL" id="UPTC01000024">
    <property type="protein sequence ID" value="VBB25565.1"/>
    <property type="molecule type" value="Genomic_DNA"/>
</dbReference>
<reference evidence="1 2" key="1">
    <citation type="submission" date="2018-08" db="EMBL/GenBank/DDBJ databases">
        <authorList>
            <person name="Laetsch R D."/>
            <person name="Stevens L."/>
            <person name="Kumar S."/>
            <person name="Blaxter L. M."/>
        </authorList>
    </citation>
    <scope>NUCLEOTIDE SEQUENCE [LARGE SCALE GENOMIC DNA]</scope>
</reference>
<dbReference type="OrthoDB" id="5847691at2759"/>
<keyword evidence="2" id="KW-1185">Reference proteome</keyword>
<name>A0A498S6I4_ACAVI</name>
<accession>A0A498S6I4</accession>